<dbReference type="GO" id="GO:0016747">
    <property type="term" value="F:acyltransferase activity, transferring groups other than amino-acyl groups"/>
    <property type="evidence" value="ECO:0007669"/>
    <property type="project" value="InterPro"/>
</dbReference>
<keyword evidence="1" id="KW-0812">Transmembrane</keyword>
<name>A0A110B3N5_9SPHI</name>
<dbReference type="Proteomes" id="UP000218263">
    <property type="component" value="Chromosome"/>
</dbReference>
<feature type="transmembrane region" description="Helical" evidence="1">
    <location>
        <begin position="52"/>
        <end position="76"/>
    </location>
</feature>
<evidence type="ECO:0000313" key="4">
    <source>
        <dbReference type="Proteomes" id="UP000218263"/>
    </source>
</evidence>
<gene>
    <name evidence="3" type="ORF">MgSA37_03880</name>
</gene>
<dbReference type="PANTHER" id="PTHR23028:SF53">
    <property type="entry name" value="ACYL_TRANSF_3 DOMAIN-CONTAINING PROTEIN"/>
    <property type="match status" value="1"/>
</dbReference>
<protein>
    <submittedName>
        <fullName evidence="3">Acyltransferase family protein</fullName>
    </submittedName>
</protein>
<dbReference type="Pfam" id="PF01757">
    <property type="entry name" value="Acyl_transf_3"/>
    <property type="match status" value="1"/>
</dbReference>
<keyword evidence="1" id="KW-1133">Transmembrane helix</keyword>
<keyword evidence="3" id="KW-0808">Transferase</keyword>
<proteinExistence type="predicted"/>
<dbReference type="PANTHER" id="PTHR23028">
    <property type="entry name" value="ACETYLTRANSFERASE"/>
    <property type="match status" value="1"/>
</dbReference>
<dbReference type="GO" id="GO:0000271">
    <property type="term" value="P:polysaccharide biosynthetic process"/>
    <property type="evidence" value="ECO:0007669"/>
    <property type="project" value="TreeGrafter"/>
</dbReference>
<keyword evidence="4" id="KW-1185">Reference proteome</keyword>
<dbReference type="InterPro" id="IPR050879">
    <property type="entry name" value="Acyltransferase_3"/>
</dbReference>
<organism evidence="3 4">
    <name type="scientific">Mucilaginibacter gotjawali</name>
    <dbReference type="NCBI Taxonomy" id="1550579"/>
    <lineage>
        <taxon>Bacteria</taxon>
        <taxon>Pseudomonadati</taxon>
        <taxon>Bacteroidota</taxon>
        <taxon>Sphingobacteriia</taxon>
        <taxon>Sphingobacteriales</taxon>
        <taxon>Sphingobacteriaceae</taxon>
        <taxon>Mucilaginibacter</taxon>
    </lineage>
</organism>
<feature type="transmembrane region" description="Helical" evidence="1">
    <location>
        <begin position="196"/>
        <end position="212"/>
    </location>
</feature>
<dbReference type="AlphaFoldDB" id="A0A110B3N5"/>
<sequence>MSVLIGHGYLSVDLFFVLSGFLLSLTSSASFNNHLFIHDYKAFMYKRFCRIFPLYIVATLLYFFLFHFGEVESLIVNLTLLQGVFSFSNNSLISPGWSLTNEWVIYFFLPLAFYLTWKIRNKAWILILSSITIFIAISIFRNDFLNWGNSYSLQKIHGFNPVILFTRGPSSFLRTIADYLLGIFAYLSFERIKKRAVLLKYSAIPLVVFLFFKKTDILIILLMPFFMVHITERNVINRFLSSKVVYFLGLISYSLYVNHFLFIDTYDKISKSFGLNTNNYLIISACYVATGTLIFSTITYYAIEKPALKYLKKMGERFI</sequence>
<dbReference type="EMBL" id="AP017313">
    <property type="protein sequence ID" value="BAU55688.1"/>
    <property type="molecule type" value="Genomic_DNA"/>
</dbReference>
<feature type="transmembrane region" description="Helical" evidence="1">
    <location>
        <begin position="281"/>
        <end position="303"/>
    </location>
</feature>
<accession>A0A110B3N5</accession>
<reference evidence="3 4" key="1">
    <citation type="submission" date="2015-12" db="EMBL/GenBank/DDBJ databases">
        <title>Genome sequence of Mucilaginibacter gotjawali.</title>
        <authorList>
            <person name="Lee J.S."/>
            <person name="Lee K.C."/>
            <person name="Kim K.K."/>
            <person name="Lee B.W."/>
        </authorList>
    </citation>
    <scope>NUCLEOTIDE SEQUENCE [LARGE SCALE GENOMIC DNA]</scope>
    <source>
        <strain evidence="3 4">SA3-7</strain>
    </source>
</reference>
<evidence type="ECO:0000313" key="3">
    <source>
        <dbReference type="EMBL" id="BAU55688.1"/>
    </source>
</evidence>
<feature type="transmembrane region" description="Helical" evidence="1">
    <location>
        <begin position="96"/>
        <end position="116"/>
    </location>
</feature>
<feature type="transmembrane region" description="Helical" evidence="1">
    <location>
        <begin position="123"/>
        <end position="140"/>
    </location>
</feature>
<dbReference type="GO" id="GO:0016020">
    <property type="term" value="C:membrane"/>
    <property type="evidence" value="ECO:0007669"/>
    <property type="project" value="TreeGrafter"/>
</dbReference>
<feature type="transmembrane region" description="Helical" evidence="1">
    <location>
        <begin position="243"/>
        <end position="261"/>
    </location>
</feature>
<feature type="transmembrane region" description="Helical" evidence="1">
    <location>
        <begin position="12"/>
        <end position="31"/>
    </location>
</feature>
<keyword evidence="1" id="KW-0472">Membrane</keyword>
<evidence type="ECO:0000259" key="2">
    <source>
        <dbReference type="Pfam" id="PF01757"/>
    </source>
</evidence>
<feature type="domain" description="Acyltransferase 3" evidence="2">
    <location>
        <begin position="8"/>
        <end position="294"/>
    </location>
</feature>
<dbReference type="KEGG" id="mgot:MgSA37_03880"/>
<evidence type="ECO:0000256" key="1">
    <source>
        <dbReference type="SAM" id="Phobius"/>
    </source>
</evidence>
<dbReference type="InterPro" id="IPR002656">
    <property type="entry name" value="Acyl_transf_3_dom"/>
</dbReference>
<keyword evidence="3" id="KW-0012">Acyltransferase</keyword>